<feature type="compositionally biased region" description="Low complexity" evidence="10">
    <location>
        <begin position="558"/>
        <end position="572"/>
    </location>
</feature>
<feature type="site" description="Histone H3K4me3 binding" evidence="7">
    <location>
        <position position="713"/>
    </location>
</feature>
<dbReference type="PROSITE" id="PS01359">
    <property type="entry name" value="ZF_PHD_1"/>
    <property type="match status" value="1"/>
</dbReference>
<feature type="compositionally biased region" description="Pro residues" evidence="10">
    <location>
        <begin position="542"/>
        <end position="557"/>
    </location>
</feature>
<feature type="binding site" evidence="8">
    <location>
        <position position="737"/>
    </location>
    <ligand>
        <name>Zn(2+)</name>
        <dbReference type="ChEBI" id="CHEBI:29105"/>
        <label>1</label>
    </ligand>
</feature>
<feature type="compositionally biased region" description="Low complexity" evidence="10">
    <location>
        <begin position="439"/>
        <end position="449"/>
    </location>
</feature>
<dbReference type="PROSITE" id="PS50016">
    <property type="entry name" value="ZF_PHD_2"/>
    <property type="match status" value="1"/>
</dbReference>
<keyword evidence="3 8" id="KW-0479">Metal-binding</keyword>
<protein>
    <recommendedName>
        <fullName evidence="11">PHD-type domain-containing protein</fullName>
    </recommendedName>
</protein>
<evidence type="ECO:0000313" key="12">
    <source>
        <dbReference type="EMBL" id="KAF2640669.1"/>
    </source>
</evidence>
<evidence type="ECO:0000256" key="2">
    <source>
        <dbReference type="ARBA" id="ARBA00010210"/>
    </source>
</evidence>
<dbReference type="GO" id="GO:0008270">
    <property type="term" value="F:zinc ion binding"/>
    <property type="evidence" value="ECO:0007669"/>
    <property type="project" value="UniProtKB-KW"/>
</dbReference>
<name>A0A6A6RYN0_9PLEO</name>
<proteinExistence type="inferred from homology"/>
<dbReference type="PANTHER" id="PTHR10333">
    <property type="entry name" value="INHIBITOR OF GROWTH PROTEIN"/>
    <property type="match status" value="1"/>
</dbReference>
<dbReference type="EMBL" id="MU006784">
    <property type="protein sequence ID" value="KAF2640669.1"/>
    <property type="molecule type" value="Genomic_DNA"/>
</dbReference>
<feature type="region of interest" description="Disordered" evidence="10">
    <location>
        <begin position="339"/>
        <end position="710"/>
    </location>
</feature>
<comment type="similarity">
    <text evidence="2">Belongs to the ING family.</text>
</comment>
<sequence length="786" mass="85013">MAEDGGVTTPQPQPQPQANPDAHTTVNDFLDYTEYFPSDLVRSLRLIGDLDSTCLDATHLVHELAVKYGKLPTLPASERPDPTLLRKEIAATIDKAIYCRESTFAEASRLYEVADRHCHRIQIIKTKLKALPEPPSRDPTPAPVSPQVTRPRSLHLKLNSGRFGATSTARARGGKKSRVPLPGSRARSPSASDSESDTKRTPKPPKQRIRTAGSGTNVHSSIAGISTSNALARLSPPPPDARPGSRYAPWFQLTEYEMAVLRKRMKKNAVWTPSEAMIKKQLHERSRGQAFFDKEKARCEATGEDFLNEEPVDSLRKVDHTPPPVEEPPLTLTINTALPPAGPADASTTPVGPVGPIEASGNTIKEDVVMTEPSSAKSSRNPPRESQRRQAMRAAQELEEASTRLRKAADNILELELTPDTRRKSAARPANKRKRELSPVPAATPTAATREPSLASQDSGTKPPDSKRPRTLPPLAPAPASTSSSTPQTMTPVGPSPVIRTPIPLPEKTKSTSVQVPLGPAGPSTPKVAKSQSKAASRHPTPALPSPTVPVSEPPKSPAAAPAPTNLTAASTRPRRESMAPKAASPPPAPAQPAKPQRLTTPAPEAVLPTRPRSARGLVPTPKAQSEEPKPLDLESSSRELRRHSVFSQAVIPAAPTRVSARRKPPPKGDITAGEEGQKTVTNVKRAQGNKNKKKKKADDEPGEEIGPDEPRYCTCDDVSYGSMISCDNHCDKEWFHLQCVGMTENDIPARRAKWFCPDCRVKMNTDSHGNPLIPPTLPGKHRSHR</sequence>
<dbReference type="Gene3D" id="6.10.140.1740">
    <property type="match status" value="1"/>
</dbReference>
<keyword evidence="5 8" id="KW-0862">Zinc</keyword>
<keyword evidence="6" id="KW-0539">Nucleus</keyword>
<feature type="binding site" evidence="8">
    <location>
        <position position="727"/>
    </location>
    <ligand>
        <name>Zn(2+)</name>
        <dbReference type="ChEBI" id="CHEBI:29105"/>
        <label>2</label>
    </ligand>
</feature>
<dbReference type="SMART" id="SM01408">
    <property type="entry name" value="ING"/>
    <property type="match status" value="1"/>
</dbReference>
<dbReference type="GO" id="GO:0000123">
    <property type="term" value="C:histone acetyltransferase complex"/>
    <property type="evidence" value="ECO:0007669"/>
    <property type="project" value="TreeGrafter"/>
</dbReference>
<evidence type="ECO:0000256" key="7">
    <source>
        <dbReference type="PIRSR" id="PIRSR628651-50"/>
    </source>
</evidence>
<dbReference type="InterPro" id="IPR011011">
    <property type="entry name" value="Znf_FYVE_PHD"/>
</dbReference>
<feature type="compositionally biased region" description="Pro residues" evidence="10">
    <location>
        <begin position="132"/>
        <end position="144"/>
    </location>
</feature>
<dbReference type="Proteomes" id="UP000799753">
    <property type="component" value="Unassembled WGS sequence"/>
</dbReference>
<feature type="compositionally biased region" description="Polar residues" evidence="10">
    <location>
        <begin position="372"/>
        <end position="381"/>
    </location>
</feature>
<dbReference type="InterPro" id="IPR001965">
    <property type="entry name" value="Znf_PHD"/>
</dbReference>
<evidence type="ECO:0000256" key="4">
    <source>
        <dbReference type="ARBA" id="ARBA00022771"/>
    </source>
</evidence>
<dbReference type="GO" id="GO:0005634">
    <property type="term" value="C:nucleus"/>
    <property type="evidence" value="ECO:0007669"/>
    <property type="project" value="UniProtKB-SubCell"/>
</dbReference>
<feature type="binding site" evidence="8">
    <location>
        <position position="714"/>
    </location>
    <ligand>
        <name>Zn(2+)</name>
        <dbReference type="ChEBI" id="CHEBI:29105"/>
        <label>1</label>
    </ligand>
</feature>
<evidence type="ECO:0000313" key="13">
    <source>
        <dbReference type="Proteomes" id="UP000799753"/>
    </source>
</evidence>
<evidence type="ECO:0000256" key="10">
    <source>
        <dbReference type="SAM" id="MobiDB-lite"/>
    </source>
</evidence>
<feature type="compositionally biased region" description="Low complexity" evidence="10">
    <location>
        <begin position="478"/>
        <end position="487"/>
    </location>
</feature>
<feature type="binding site" evidence="8">
    <location>
        <position position="731"/>
    </location>
    <ligand>
        <name>Zn(2+)</name>
        <dbReference type="ChEBI" id="CHEBI:29105"/>
        <label>2</label>
    </ligand>
</feature>
<dbReference type="PANTHER" id="PTHR10333:SF94">
    <property type="entry name" value="FINGER DOMAIN PROTEIN, PUTATIVE (AFU_ORTHOLOGUE AFUA_3G11940)-RELATED"/>
    <property type="match status" value="1"/>
</dbReference>
<dbReference type="GO" id="GO:0004402">
    <property type="term" value="F:histone acetyltransferase activity"/>
    <property type="evidence" value="ECO:0007669"/>
    <property type="project" value="TreeGrafter"/>
</dbReference>
<evidence type="ECO:0000256" key="6">
    <source>
        <dbReference type="ARBA" id="ARBA00023242"/>
    </source>
</evidence>
<organism evidence="12 13">
    <name type="scientific">Massarina eburnea CBS 473.64</name>
    <dbReference type="NCBI Taxonomy" id="1395130"/>
    <lineage>
        <taxon>Eukaryota</taxon>
        <taxon>Fungi</taxon>
        <taxon>Dikarya</taxon>
        <taxon>Ascomycota</taxon>
        <taxon>Pezizomycotina</taxon>
        <taxon>Dothideomycetes</taxon>
        <taxon>Pleosporomycetidae</taxon>
        <taxon>Pleosporales</taxon>
        <taxon>Massarineae</taxon>
        <taxon>Massarinaceae</taxon>
        <taxon>Massarina</taxon>
    </lineage>
</organism>
<dbReference type="InterPro" id="IPR028651">
    <property type="entry name" value="ING_fam"/>
</dbReference>
<feature type="binding site" evidence="8">
    <location>
        <position position="716"/>
    </location>
    <ligand>
        <name>Zn(2+)</name>
        <dbReference type="ChEBI" id="CHEBI:29105"/>
        <label>1</label>
    </ligand>
</feature>
<evidence type="ECO:0000259" key="11">
    <source>
        <dbReference type="PROSITE" id="PS50016"/>
    </source>
</evidence>
<evidence type="ECO:0000256" key="9">
    <source>
        <dbReference type="PROSITE-ProRule" id="PRU00146"/>
    </source>
</evidence>
<feature type="binding site" evidence="8">
    <location>
        <position position="760"/>
    </location>
    <ligand>
        <name>Zn(2+)</name>
        <dbReference type="ChEBI" id="CHEBI:29105"/>
        <label>2</label>
    </ligand>
</feature>
<dbReference type="AlphaFoldDB" id="A0A6A6RYN0"/>
<evidence type="ECO:0000256" key="8">
    <source>
        <dbReference type="PIRSR" id="PIRSR628651-51"/>
    </source>
</evidence>
<feature type="binding site" evidence="8">
    <location>
        <position position="757"/>
    </location>
    <ligand>
        <name>Zn(2+)</name>
        <dbReference type="ChEBI" id="CHEBI:29105"/>
        <label>2</label>
    </ligand>
</feature>
<evidence type="ECO:0000256" key="1">
    <source>
        <dbReference type="ARBA" id="ARBA00004123"/>
    </source>
</evidence>
<dbReference type="InterPro" id="IPR024610">
    <property type="entry name" value="ING_N_histone-binding"/>
</dbReference>
<dbReference type="SMART" id="SM00249">
    <property type="entry name" value="PHD"/>
    <property type="match status" value="1"/>
</dbReference>
<evidence type="ECO:0000256" key="3">
    <source>
        <dbReference type="ARBA" id="ARBA00022723"/>
    </source>
</evidence>
<dbReference type="InterPro" id="IPR019786">
    <property type="entry name" value="Zinc_finger_PHD-type_CS"/>
</dbReference>
<keyword evidence="13" id="KW-1185">Reference proteome</keyword>
<feature type="region of interest" description="Disordered" evidence="10">
    <location>
        <begin position="129"/>
        <end position="221"/>
    </location>
</feature>
<dbReference type="InterPro" id="IPR013083">
    <property type="entry name" value="Znf_RING/FYVE/PHD"/>
</dbReference>
<evidence type="ECO:0000256" key="5">
    <source>
        <dbReference type="ARBA" id="ARBA00022833"/>
    </source>
</evidence>
<keyword evidence="4 9" id="KW-0863">Zinc-finger</keyword>
<feature type="domain" description="PHD-type" evidence="11">
    <location>
        <begin position="711"/>
        <end position="763"/>
    </location>
</feature>
<dbReference type="OrthoDB" id="5411773at2759"/>
<dbReference type="SUPFAM" id="SSF57903">
    <property type="entry name" value="FYVE/PHD zinc finger"/>
    <property type="match status" value="1"/>
</dbReference>
<accession>A0A6A6RYN0</accession>
<feature type="compositionally biased region" description="Basic residues" evidence="10">
    <location>
        <begin position="424"/>
        <end position="435"/>
    </location>
</feature>
<reference evidence="12" key="1">
    <citation type="journal article" date="2020" name="Stud. Mycol.">
        <title>101 Dothideomycetes genomes: a test case for predicting lifestyles and emergence of pathogens.</title>
        <authorList>
            <person name="Haridas S."/>
            <person name="Albert R."/>
            <person name="Binder M."/>
            <person name="Bloem J."/>
            <person name="Labutti K."/>
            <person name="Salamov A."/>
            <person name="Andreopoulos B."/>
            <person name="Baker S."/>
            <person name="Barry K."/>
            <person name="Bills G."/>
            <person name="Bluhm B."/>
            <person name="Cannon C."/>
            <person name="Castanera R."/>
            <person name="Culley D."/>
            <person name="Daum C."/>
            <person name="Ezra D."/>
            <person name="Gonzalez J."/>
            <person name="Henrissat B."/>
            <person name="Kuo A."/>
            <person name="Liang C."/>
            <person name="Lipzen A."/>
            <person name="Lutzoni F."/>
            <person name="Magnuson J."/>
            <person name="Mondo S."/>
            <person name="Nolan M."/>
            <person name="Ohm R."/>
            <person name="Pangilinan J."/>
            <person name="Park H.-J."/>
            <person name="Ramirez L."/>
            <person name="Alfaro M."/>
            <person name="Sun H."/>
            <person name="Tritt A."/>
            <person name="Yoshinaga Y."/>
            <person name="Zwiers L.-H."/>
            <person name="Turgeon B."/>
            <person name="Goodwin S."/>
            <person name="Spatafora J."/>
            <person name="Crous P."/>
            <person name="Grigoriev I."/>
        </authorList>
    </citation>
    <scope>NUCLEOTIDE SEQUENCE</scope>
    <source>
        <strain evidence="12">CBS 473.64</strain>
    </source>
</reference>
<feature type="compositionally biased region" description="Pro residues" evidence="10">
    <location>
        <begin position="584"/>
        <end position="593"/>
    </location>
</feature>
<gene>
    <name evidence="12" type="ORF">P280DRAFT_400217</name>
</gene>
<feature type="binding site" evidence="8">
    <location>
        <position position="740"/>
    </location>
    <ligand>
        <name>Zn(2+)</name>
        <dbReference type="ChEBI" id="CHEBI:29105"/>
        <label>1</label>
    </ligand>
</feature>
<dbReference type="CDD" id="cd15505">
    <property type="entry name" value="PHD_ING"/>
    <property type="match status" value="1"/>
</dbReference>
<dbReference type="InterPro" id="IPR019787">
    <property type="entry name" value="Znf_PHD-finger"/>
</dbReference>
<dbReference type="GO" id="GO:0006355">
    <property type="term" value="P:regulation of DNA-templated transcription"/>
    <property type="evidence" value="ECO:0007669"/>
    <property type="project" value="TreeGrafter"/>
</dbReference>
<feature type="site" description="Histone H3K4me3 binding" evidence="7">
    <location>
        <position position="724"/>
    </location>
</feature>
<feature type="region of interest" description="Disordered" evidence="10">
    <location>
        <begin position="1"/>
        <end position="23"/>
    </location>
</feature>
<feature type="compositionally biased region" description="Basic and acidic residues" evidence="10">
    <location>
        <begin position="625"/>
        <end position="640"/>
    </location>
</feature>
<comment type="subcellular location">
    <subcellularLocation>
        <location evidence="1">Nucleus</location>
    </subcellularLocation>
</comment>
<feature type="site" description="Histone H3K4me3 binding" evidence="7">
    <location>
        <position position="735"/>
    </location>
</feature>
<dbReference type="Gene3D" id="3.30.40.10">
    <property type="entry name" value="Zinc/RING finger domain, C3HC4 (zinc finger)"/>
    <property type="match status" value="1"/>
</dbReference>
<feature type="site" description="Histone H3K4me3 binding" evidence="7">
    <location>
        <position position="728"/>
    </location>
</feature>